<evidence type="ECO:0000256" key="6">
    <source>
        <dbReference type="ARBA" id="ARBA00023180"/>
    </source>
</evidence>
<keyword evidence="4" id="KW-0336">GPI-anchor</keyword>
<keyword evidence="7" id="KW-0449">Lipoprotein</keyword>
<dbReference type="VEuPathDB" id="TriTrypDB:Tb927.11.18530"/>
<feature type="signal peptide" evidence="8">
    <location>
        <begin position="1"/>
        <end position="23"/>
    </location>
</feature>
<evidence type="ECO:0000256" key="8">
    <source>
        <dbReference type="SAM" id="SignalP"/>
    </source>
</evidence>
<evidence type="ECO:0000313" key="9">
    <source>
        <dbReference type="EMBL" id="APD73253.1"/>
    </source>
</evidence>
<evidence type="ECO:0000256" key="1">
    <source>
        <dbReference type="ARBA" id="ARBA00002523"/>
    </source>
</evidence>
<evidence type="ECO:0000256" key="4">
    <source>
        <dbReference type="ARBA" id="ARBA00022622"/>
    </source>
</evidence>
<dbReference type="AlphaFoldDB" id="A0A1J0R5Z8"/>
<protein>
    <submittedName>
        <fullName evidence="9">Variant surface glycoprotein 1125.493</fullName>
    </submittedName>
</protein>
<accession>A0A1J0R5Z8</accession>
<sequence length="493" mass="52930">MTQNLAGTLAAASVLLVATTVRAELATDYQNAITSVSDEVDFLEHVLTTARSRKNQIHTRIEQLADELNLLERANCEHKGTKTGQQLAVIAALTAAKMNEAKKEKTKAAQLEAVLKVLEARQAQTRLSAALTSANGYKQGGIGHKTLTTTSTVGSSGGTVYKCGITVSSEPNTVHKCVSRPRSPDHLKTAAEKLDELKVYKGTAIAKSLAITLEANILEKGAQNGNDANPGGGYCSQGAGQRDANLANFIGIADTKPAATAKLDNSQRLKTDAGQCVGTDSERYEQDTQEVTIKQTAHSLCQLNAIKVKQINGYFDTDIKHLLEQPEAQDLAHIVTTGEKPENSNPTKHAEALQALFSGKTGTIRTQLIEPLASKRTSYKLDGKPKNPTITEAAEADDGHLAKAACYSLLHRKQEKKQIPTQVVDPTNEEKCKDKPHGECKEEDGCVFKEGKCVLKVTTTTGRAETKNTTGSNSFVITKAPLLLAFSLALLNF</sequence>
<keyword evidence="3" id="KW-1003">Cell membrane</keyword>
<dbReference type="GO" id="GO:0005886">
    <property type="term" value="C:plasma membrane"/>
    <property type="evidence" value="ECO:0007669"/>
    <property type="project" value="UniProtKB-SubCell"/>
</dbReference>
<reference evidence="9" key="1">
    <citation type="submission" date="2016-08" db="EMBL/GenBank/DDBJ databases">
        <title>VSG repertoire of Trypanosoma brucei EATRO 1125.</title>
        <authorList>
            <person name="Cross G.A."/>
        </authorList>
    </citation>
    <scope>NUCLEOTIDE SEQUENCE</scope>
    <source>
        <strain evidence="9">EATRO 1125</strain>
    </source>
</reference>
<name>A0A1J0R5Z8_9TRYP</name>
<keyword evidence="6" id="KW-0325">Glycoprotein</keyword>
<dbReference type="VEuPathDB" id="TriTrypDB:Tb1125.11.17800"/>
<evidence type="ECO:0000256" key="2">
    <source>
        <dbReference type="ARBA" id="ARBA00004609"/>
    </source>
</evidence>
<dbReference type="SUPFAM" id="SSF118251">
    <property type="entry name" value="Variant surface glycoprotein MITAT 1.2, VSG 221, C-terminal domain"/>
    <property type="match status" value="1"/>
</dbReference>
<comment type="subcellular location">
    <subcellularLocation>
        <location evidence="2">Cell membrane</location>
        <topology evidence="2">Lipid-anchor</topology>
        <topology evidence="2">GPI-anchor</topology>
    </subcellularLocation>
</comment>
<dbReference type="VEuPathDB" id="TriTrypDB:Tb427_000052300"/>
<feature type="chain" id="PRO_5013357455" evidence="8">
    <location>
        <begin position="24"/>
        <end position="493"/>
    </location>
</feature>
<dbReference type="GO" id="GO:0098552">
    <property type="term" value="C:side of membrane"/>
    <property type="evidence" value="ECO:0007669"/>
    <property type="project" value="UniProtKB-KW"/>
</dbReference>
<keyword evidence="5" id="KW-0472">Membrane</keyword>
<evidence type="ECO:0000256" key="5">
    <source>
        <dbReference type="ARBA" id="ARBA00023136"/>
    </source>
</evidence>
<dbReference type="SUPFAM" id="SSF58087">
    <property type="entry name" value="Variant surface glycoprotein (N-terminal domain)"/>
    <property type="match status" value="1"/>
</dbReference>
<evidence type="ECO:0000256" key="3">
    <source>
        <dbReference type="ARBA" id="ARBA00022475"/>
    </source>
</evidence>
<evidence type="ECO:0000256" key="7">
    <source>
        <dbReference type="ARBA" id="ARBA00023288"/>
    </source>
</evidence>
<keyword evidence="8" id="KW-0732">Signal</keyword>
<dbReference type="EMBL" id="KX699297">
    <property type="protein sequence ID" value="APD73253.1"/>
    <property type="molecule type" value="Genomic_DNA"/>
</dbReference>
<dbReference type="InterPro" id="IPR027446">
    <property type="entry name" value="VSG_C_dom_sf"/>
</dbReference>
<proteinExistence type="predicted"/>
<organism evidence="9">
    <name type="scientific">Trypanosoma brucei</name>
    <dbReference type="NCBI Taxonomy" id="5691"/>
    <lineage>
        <taxon>Eukaryota</taxon>
        <taxon>Discoba</taxon>
        <taxon>Euglenozoa</taxon>
        <taxon>Kinetoplastea</taxon>
        <taxon>Metakinetoplastina</taxon>
        <taxon>Trypanosomatida</taxon>
        <taxon>Trypanosomatidae</taxon>
        <taxon>Trypanosoma</taxon>
    </lineage>
</organism>
<comment type="function">
    <text evidence="1">VSG forms a coat on the surface of the parasite. The trypanosome evades the immune response of the host by expressing a series of antigenically distinct VSGs from an estimated 1000 VSG genes.</text>
</comment>